<evidence type="ECO:0000256" key="2">
    <source>
        <dbReference type="SAM" id="Phobius"/>
    </source>
</evidence>
<keyword evidence="2" id="KW-1133">Transmembrane helix</keyword>
<accession>A0A0S6U1R1</accession>
<feature type="region of interest" description="Disordered" evidence="1">
    <location>
        <begin position="124"/>
        <end position="156"/>
    </location>
</feature>
<dbReference type="GO" id="GO:1990281">
    <property type="term" value="C:efflux pump complex"/>
    <property type="evidence" value="ECO:0007669"/>
    <property type="project" value="TreeGrafter"/>
</dbReference>
<evidence type="ECO:0000313" key="3">
    <source>
        <dbReference type="EMBL" id="GAE00885.1"/>
    </source>
</evidence>
<dbReference type="RefSeq" id="WP_043013458.1">
    <property type="nucleotide sequence ID" value="NZ_DF384213.1"/>
</dbReference>
<keyword evidence="2" id="KW-0812">Transmembrane</keyword>
<keyword evidence="2" id="KW-0472">Membrane</keyword>
<organism evidence="3">
    <name type="scientific">Clostridium botulinum B str. Osaka05</name>
    <dbReference type="NCBI Taxonomy" id="1407017"/>
    <lineage>
        <taxon>Bacteria</taxon>
        <taxon>Bacillati</taxon>
        <taxon>Bacillota</taxon>
        <taxon>Clostridia</taxon>
        <taxon>Eubacteriales</taxon>
        <taxon>Clostridiaceae</taxon>
        <taxon>Clostridium</taxon>
    </lineage>
</organism>
<dbReference type="GO" id="GO:0015562">
    <property type="term" value="F:efflux transmembrane transporter activity"/>
    <property type="evidence" value="ECO:0007669"/>
    <property type="project" value="TreeGrafter"/>
</dbReference>
<feature type="transmembrane region" description="Helical" evidence="2">
    <location>
        <begin position="12"/>
        <end position="32"/>
    </location>
</feature>
<proteinExistence type="predicted"/>
<dbReference type="AlphaFoldDB" id="A0A0S6U1R1"/>
<dbReference type="HOGENOM" id="CLU_741250_0_0_9"/>
<protein>
    <submittedName>
        <fullName evidence="3">Uncharacterized protein</fullName>
    </submittedName>
</protein>
<gene>
    <name evidence="3" type="ORF">CBO05C_0575</name>
</gene>
<dbReference type="Proteomes" id="UP000054164">
    <property type="component" value="Unassembled WGS sequence"/>
</dbReference>
<dbReference type="EMBL" id="DF384213">
    <property type="protein sequence ID" value="GAE00885.1"/>
    <property type="molecule type" value="Genomic_DNA"/>
</dbReference>
<dbReference type="PANTHER" id="PTHR30469:SF15">
    <property type="entry name" value="HLYD FAMILY OF SECRETION PROTEINS"/>
    <property type="match status" value="1"/>
</dbReference>
<reference evidence="3" key="1">
    <citation type="submission" date="2013-10" db="EMBL/GenBank/DDBJ databases">
        <title>Draft genome sequence of Clostridium botulinum type B strain Osaka05.</title>
        <authorList>
            <person name="Sakaguchi Y."/>
            <person name="Hosomi K."/>
            <person name="Uchiyama J."/>
            <person name="Ogura Y."/>
            <person name="Sakaguchi M."/>
            <person name="Kohda T."/>
            <person name="Mukamoto M."/>
            <person name="Misawa N."/>
            <person name="Matsuzaki S."/>
            <person name="Hayashi T."/>
            <person name="Kozaki S."/>
        </authorList>
    </citation>
    <scope>NUCLEOTIDE SEQUENCE</scope>
    <source>
        <strain evidence="3">Osaka05</strain>
    </source>
</reference>
<evidence type="ECO:0000256" key="1">
    <source>
        <dbReference type="SAM" id="MobiDB-lite"/>
    </source>
</evidence>
<dbReference type="PANTHER" id="PTHR30469">
    <property type="entry name" value="MULTIDRUG RESISTANCE PROTEIN MDTA"/>
    <property type="match status" value="1"/>
</dbReference>
<sequence>MENDVRKDKKNKIITILIIVFISIIVFCTYFSKTIKNMLLPEVNTVHIKPGTIGEGVEFKGIVQYENTHKIISKPNWNIKEIKVKVNQNVKEGDVLASVDNDEITLKEKIQKVKIMKLEDELKNLKNPPKSSKSKEGDESKPSLGEEDNSKSNNNRIKEVQFELETENMQYKEIRKGLTEDGNILSNIDGKIVSIGGSLSAGAGSDGGSAAASTGSTSLFEIANSETNFSVRWTVSSKEGEKYSIGDKINVFVPSGKKDSSGNIQEKKVSSSINQKKYIDEKEEYEFLADIKDKVYINQGDKVTITTAESTKRYNNVISKSCLNEDQGKSYIFLVKQRGGALGSEFYVEKVFVRLVAYDDQNCSIKPYAGNDSIKDSYGIVSNTSKPLTENTEVKLQLTGK</sequence>
<name>A0A0S6U1R1_CLOBO</name>